<reference evidence="6 7" key="1">
    <citation type="submission" date="2019-02" db="EMBL/GenBank/DDBJ databases">
        <title>Deep-cultivation of Planctomycetes and their phenomic and genomic characterization uncovers novel biology.</title>
        <authorList>
            <person name="Wiegand S."/>
            <person name="Jogler M."/>
            <person name="Boedeker C."/>
            <person name="Pinto D."/>
            <person name="Vollmers J."/>
            <person name="Rivas-Marin E."/>
            <person name="Kohn T."/>
            <person name="Peeters S.H."/>
            <person name="Heuer A."/>
            <person name="Rast P."/>
            <person name="Oberbeckmann S."/>
            <person name="Bunk B."/>
            <person name="Jeske O."/>
            <person name="Meyerdierks A."/>
            <person name="Storesund J.E."/>
            <person name="Kallscheuer N."/>
            <person name="Luecker S."/>
            <person name="Lage O.M."/>
            <person name="Pohl T."/>
            <person name="Merkel B.J."/>
            <person name="Hornburger P."/>
            <person name="Mueller R.-W."/>
            <person name="Bruemmer F."/>
            <person name="Labrenz M."/>
            <person name="Spormann A.M."/>
            <person name="Op Den Camp H."/>
            <person name="Overmann J."/>
            <person name="Amann R."/>
            <person name="Jetten M.S.M."/>
            <person name="Mascher T."/>
            <person name="Medema M.H."/>
            <person name="Devos D.P."/>
            <person name="Kaster A.-K."/>
            <person name="Ovreas L."/>
            <person name="Rohde M."/>
            <person name="Galperin M.Y."/>
            <person name="Jogler C."/>
        </authorList>
    </citation>
    <scope>NUCLEOTIDE SEQUENCE [LARGE SCALE GENOMIC DNA]</scope>
    <source>
        <strain evidence="6 7">Pan14r</strain>
    </source>
</reference>
<dbReference type="InterPro" id="IPR036390">
    <property type="entry name" value="WH_DNA-bd_sf"/>
</dbReference>
<evidence type="ECO:0000256" key="5">
    <source>
        <dbReference type="SAM" id="MobiDB-lite"/>
    </source>
</evidence>
<keyword evidence="7" id="KW-1185">Reference proteome</keyword>
<dbReference type="PANTHER" id="PTHR34298">
    <property type="entry name" value="SEGREGATION AND CONDENSATION PROTEIN B"/>
    <property type="match status" value="1"/>
</dbReference>
<evidence type="ECO:0008006" key="8">
    <source>
        <dbReference type="Google" id="ProtNLM"/>
    </source>
</evidence>
<evidence type="ECO:0000256" key="3">
    <source>
        <dbReference type="ARBA" id="ARBA00022829"/>
    </source>
</evidence>
<keyword evidence="1" id="KW-0963">Cytoplasm</keyword>
<accession>A0A5C5XT41</accession>
<dbReference type="EMBL" id="SJPL01000002">
    <property type="protein sequence ID" value="TWT65721.1"/>
    <property type="molecule type" value="Genomic_DNA"/>
</dbReference>
<dbReference type="Proteomes" id="UP000317238">
    <property type="component" value="Unassembled WGS sequence"/>
</dbReference>
<evidence type="ECO:0000256" key="4">
    <source>
        <dbReference type="ARBA" id="ARBA00023306"/>
    </source>
</evidence>
<dbReference type="PANTHER" id="PTHR34298:SF2">
    <property type="entry name" value="SEGREGATION AND CONDENSATION PROTEIN B"/>
    <property type="match status" value="1"/>
</dbReference>
<name>A0A5C5XT41_9PLAN</name>
<feature type="compositionally biased region" description="Acidic residues" evidence="5">
    <location>
        <begin position="321"/>
        <end position="414"/>
    </location>
</feature>
<dbReference type="InterPro" id="IPR036388">
    <property type="entry name" value="WH-like_DNA-bd_sf"/>
</dbReference>
<dbReference type="AlphaFoldDB" id="A0A5C5XT41"/>
<keyword evidence="2" id="KW-0132">Cell division</keyword>
<sequence>MKRRFPPTIRTAAVPPFSETVGTNRPGGNPWGIHHGWGSRPLRRPYDVYHRGESAAAMGMGHTTAAADDADDEDPQQRRMRCEAVLLLAKSPLSTRKLAQLAQLADGTEARTRIRELNEIYSTHHRAMRIEKLAGGYRMVTRAALAPWLRRLSHVPGPIRLSSPMMETLAVVAYRQPVSRADAEAVRGVACGEILRQLMERDLIRIAGRSEQLGRPYLYGTTKRFLQLFGLTGADDLPKIQWQAVRDDPPSDPNDPTPNESPSHESNFDESSTSTKESVVSTAMASPIEFTTSQPDQAAADSDSFAHDDVADVTASPVAVIEDEEDELYEGGFDDDDDEEIDDDDFSDDWADEEDDDDDEDEDSSDDDDEEDDLDDDWEEVGDDDDEDWDEEDESDDWEDDEDESAEDDEDWSE</sequence>
<feature type="compositionally biased region" description="Low complexity" evidence="5">
    <location>
        <begin position="270"/>
        <end position="282"/>
    </location>
</feature>
<dbReference type="Gene3D" id="1.10.10.10">
    <property type="entry name" value="Winged helix-like DNA-binding domain superfamily/Winged helix DNA-binding domain"/>
    <property type="match status" value="2"/>
</dbReference>
<evidence type="ECO:0000256" key="2">
    <source>
        <dbReference type="ARBA" id="ARBA00022618"/>
    </source>
</evidence>
<evidence type="ECO:0000313" key="6">
    <source>
        <dbReference type="EMBL" id="TWT65721.1"/>
    </source>
</evidence>
<dbReference type="Pfam" id="PF04079">
    <property type="entry name" value="SMC_ScpB"/>
    <property type="match status" value="1"/>
</dbReference>
<organism evidence="6 7">
    <name type="scientific">Crateriforma conspicua</name>
    <dbReference type="NCBI Taxonomy" id="2527996"/>
    <lineage>
        <taxon>Bacteria</taxon>
        <taxon>Pseudomonadati</taxon>
        <taxon>Planctomycetota</taxon>
        <taxon>Planctomycetia</taxon>
        <taxon>Planctomycetales</taxon>
        <taxon>Planctomycetaceae</taxon>
        <taxon>Crateriforma</taxon>
    </lineage>
</organism>
<comment type="caution">
    <text evidence="6">The sequence shown here is derived from an EMBL/GenBank/DDBJ whole genome shotgun (WGS) entry which is preliminary data.</text>
</comment>
<protein>
    <recommendedName>
        <fullName evidence="8">Segregation and condensation protein B</fullName>
    </recommendedName>
</protein>
<dbReference type="InterPro" id="IPR005234">
    <property type="entry name" value="ScpB_csome_segregation"/>
</dbReference>
<dbReference type="GO" id="GO:0051301">
    <property type="term" value="P:cell division"/>
    <property type="evidence" value="ECO:0007669"/>
    <property type="project" value="UniProtKB-KW"/>
</dbReference>
<dbReference type="GO" id="GO:0051304">
    <property type="term" value="P:chromosome separation"/>
    <property type="evidence" value="ECO:0007669"/>
    <property type="project" value="InterPro"/>
</dbReference>
<proteinExistence type="predicted"/>
<keyword evidence="3" id="KW-0159">Chromosome partition</keyword>
<dbReference type="RefSeq" id="WP_196784455.1">
    <property type="nucleotide sequence ID" value="NZ_CP036319.1"/>
</dbReference>
<dbReference type="NCBIfam" id="TIGR00281">
    <property type="entry name" value="SMC-Scp complex subunit ScpB"/>
    <property type="match status" value="1"/>
</dbReference>
<gene>
    <name evidence="6" type="ORF">Pan14r_52700</name>
</gene>
<evidence type="ECO:0000313" key="7">
    <source>
        <dbReference type="Proteomes" id="UP000317238"/>
    </source>
</evidence>
<dbReference type="SUPFAM" id="SSF46785">
    <property type="entry name" value="Winged helix' DNA-binding domain"/>
    <property type="match status" value="2"/>
</dbReference>
<evidence type="ECO:0000256" key="1">
    <source>
        <dbReference type="ARBA" id="ARBA00022490"/>
    </source>
</evidence>
<feature type="region of interest" description="Disordered" evidence="5">
    <location>
        <begin position="244"/>
        <end position="414"/>
    </location>
</feature>
<keyword evidence="4" id="KW-0131">Cell cycle</keyword>